<dbReference type="InterPro" id="IPR028082">
    <property type="entry name" value="Peripla_BP_I"/>
</dbReference>
<gene>
    <name evidence="5" type="ORF">ESP70_011275</name>
</gene>
<evidence type="ECO:0000256" key="1">
    <source>
        <dbReference type="ARBA" id="ARBA00023015"/>
    </source>
</evidence>
<dbReference type="OrthoDB" id="3595338at2"/>
<dbReference type="Gene3D" id="3.40.50.2300">
    <property type="match status" value="2"/>
</dbReference>
<dbReference type="SUPFAM" id="SSF47413">
    <property type="entry name" value="lambda repressor-like DNA-binding domains"/>
    <property type="match status" value="1"/>
</dbReference>
<proteinExistence type="predicted"/>
<dbReference type="Proteomes" id="UP000380867">
    <property type="component" value="Unassembled WGS sequence"/>
</dbReference>
<keyword evidence="3" id="KW-0804">Transcription</keyword>
<protein>
    <submittedName>
        <fullName evidence="5">LacI family transcriptional regulator</fullName>
    </submittedName>
</protein>
<dbReference type="Gene3D" id="1.10.260.40">
    <property type="entry name" value="lambda repressor-like DNA-binding domains"/>
    <property type="match status" value="1"/>
</dbReference>
<dbReference type="CDD" id="cd01392">
    <property type="entry name" value="HTH_LacI"/>
    <property type="match status" value="1"/>
</dbReference>
<evidence type="ECO:0000256" key="3">
    <source>
        <dbReference type="ARBA" id="ARBA00023163"/>
    </source>
</evidence>
<comment type="caution">
    <text evidence="5">The sequence shown here is derived from an EMBL/GenBank/DDBJ whole genome shotgun (WGS) entry which is preliminary data.</text>
</comment>
<dbReference type="InterPro" id="IPR000843">
    <property type="entry name" value="HTH_LacI"/>
</dbReference>
<dbReference type="SUPFAM" id="SSF53822">
    <property type="entry name" value="Periplasmic binding protein-like I"/>
    <property type="match status" value="1"/>
</dbReference>
<dbReference type="EMBL" id="SDPQ02000002">
    <property type="protein sequence ID" value="KAA1397911.1"/>
    <property type="molecule type" value="Genomic_DNA"/>
</dbReference>
<evidence type="ECO:0000313" key="6">
    <source>
        <dbReference type="Proteomes" id="UP000380867"/>
    </source>
</evidence>
<evidence type="ECO:0000259" key="4">
    <source>
        <dbReference type="PROSITE" id="PS50932"/>
    </source>
</evidence>
<dbReference type="PROSITE" id="PS50932">
    <property type="entry name" value="HTH_LACI_2"/>
    <property type="match status" value="1"/>
</dbReference>
<name>A0A5M4FGA9_9ACTN</name>
<keyword evidence="6" id="KW-1185">Reference proteome</keyword>
<dbReference type="PANTHER" id="PTHR30146:SF109">
    <property type="entry name" value="HTH-TYPE TRANSCRIPTIONAL REGULATOR GALS"/>
    <property type="match status" value="1"/>
</dbReference>
<dbReference type="Pfam" id="PF13377">
    <property type="entry name" value="Peripla_BP_3"/>
    <property type="match status" value="1"/>
</dbReference>
<dbReference type="PANTHER" id="PTHR30146">
    <property type="entry name" value="LACI-RELATED TRANSCRIPTIONAL REPRESSOR"/>
    <property type="match status" value="1"/>
</dbReference>
<feature type="domain" description="HTH lacI-type" evidence="4">
    <location>
        <begin position="14"/>
        <end position="68"/>
    </location>
</feature>
<organism evidence="5 6">
    <name type="scientific">Aeromicrobium ginsengisoli</name>
    <dbReference type="NCBI Taxonomy" id="363867"/>
    <lineage>
        <taxon>Bacteria</taxon>
        <taxon>Bacillati</taxon>
        <taxon>Actinomycetota</taxon>
        <taxon>Actinomycetes</taxon>
        <taxon>Propionibacteriales</taxon>
        <taxon>Nocardioidaceae</taxon>
        <taxon>Aeromicrobium</taxon>
    </lineage>
</organism>
<dbReference type="RefSeq" id="WP_149689350.1">
    <property type="nucleotide sequence ID" value="NZ_SDPQ02000002.1"/>
</dbReference>
<evidence type="ECO:0000256" key="2">
    <source>
        <dbReference type="ARBA" id="ARBA00023125"/>
    </source>
</evidence>
<accession>A0A5M4FGA9</accession>
<dbReference type="GO" id="GO:0000976">
    <property type="term" value="F:transcription cis-regulatory region binding"/>
    <property type="evidence" value="ECO:0007669"/>
    <property type="project" value="TreeGrafter"/>
</dbReference>
<dbReference type="PRINTS" id="PR00036">
    <property type="entry name" value="HTHLACI"/>
</dbReference>
<dbReference type="CDD" id="cd06267">
    <property type="entry name" value="PBP1_LacI_sugar_binding-like"/>
    <property type="match status" value="1"/>
</dbReference>
<dbReference type="Pfam" id="PF00356">
    <property type="entry name" value="LacI"/>
    <property type="match status" value="1"/>
</dbReference>
<evidence type="ECO:0000313" key="5">
    <source>
        <dbReference type="EMBL" id="KAA1397911.1"/>
    </source>
</evidence>
<dbReference type="AlphaFoldDB" id="A0A5M4FGA9"/>
<dbReference type="PROSITE" id="PS00356">
    <property type="entry name" value="HTH_LACI_1"/>
    <property type="match status" value="1"/>
</dbReference>
<dbReference type="SMART" id="SM00354">
    <property type="entry name" value="HTH_LACI"/>
    <property type="match status" value="1"/>
</dbReference>
<reference evidence="5" key="1">
    <citation type="submission" date="2019-09" db="EMBL/GenBank/DDBJ databases">
        <authorList>
            <person name="Li J."/>
        </authorList>
    </citation>
    <scope>NUCLEOTIDE SEQUENCE [LARGE SCALE GENOMIC DNA]</scope>
    <source>
        <strain evidence="5">JCM 14732</strain>
    </source>
</reference>
<dbReference type="InterPro" id="IPR010982">
    <property type="entry name" value="Lambda_DNA-bd_dom_sf"/>
</dbReference>
<keyword evidence="2" id="KW-0238">DNA-binding</keyword>
<keyword evidence="1" id="KW-0805">Transcription regulation</keyword>
<dbReference type="InterPro" id="IPR046335">
    <property type="entry name" value="LacI/GalR-like_sensor"/>
</dbReference>
<dbReference type="GO" id="GO:0003700">
    <property type="term" value="F:DNA-binding transcription factor activity"/>
    <property type="evidence" value="ECO:0007669"/>
    <property type="project" value="TreeGrafter"/>
</dbReference>
<sequence length="343" mass="36518">MTPLSPKPAPRQRPTMKDVAREAGVGIKTVSRVVNGEGYVGEATAARVRAAVERLAYRRDVSAGSLRRADRRTLSIGLLLGDVSNPFDAQVHRGVEDAAGAAGFAVLSASLDEDPERERELVPTMGSYQVDGLIVMPAGPDPTALQREMDAGMPVVLVDRGVEGLETDSVVVDNQSGARLATEHLISYGHRHIAFMGDRQFLPTARMRLEGYREACWAARAATHIIPDLSNEYLAETATRAMLQASPAPTAIFAAQNLVTIGVVRALRSLGLEHEIAVVGFDDISLGDLVSPAITVIAQDPHLIGKMAAERLLARIGGDTGPVEQIIVPTSFLVRGSGEIPPA</sequence>